<accession>A0A974WGW2</accession>
<dbReference type="PANTHER" id="PTHR11904:SF9">
    <property type="entry name" value="PURINE NUCLEOSIDE PHOSPHORYLASE-RELATED"/>
    <property type="match status" value="1"/>
</dbReference>
<dbReference type="InterPro" id="IPR035994">
    <property type="entry name" value="Nucleoside_phosphorylase_sf"/>
</dbReference>
<keyword evidence="8" id="KW-1185">Reference proteome</keyword>
<sequence>MIEQFEEAVEYLQNRGVKAPEIGVILGTGLGDKFVAAMEVELTISYEDIPHFPLVTVLSHDGKLIYGTVHGKKVVALDGRFHYYEGYSMQQITLPVRVLKMLGIKKLLLSNAAGNMNLSWKKGELMLIDDHINMQPDNPLRGQNFDELGPRFPDMSAPYDPSMNTILEEIAKENKITLRKGVYVSVIGPNLETRAEYRFLRNIGADVVGMSTVPEVIVANHMGLPCCAISVMTDDCDPDNLSPINIDEIIAIAGKAEEKLTELYTELIKRL</sequence>
<name>A0A974WGW2_9BACT</name>
<dbReference type="EC" id="2.4.2.1" evidence="5"/>
<dbReference type="NCBIfam" id="NF006054">
    <property type="entry name" value="PRK08202.1"/>
    <property type="match status" value="1"/>
</dbReference>
<dbReference type="Pfam" id="PF01048">
    <property type="entry name" value="PNP_UDP_1"/>
    <property type="match status" value="1"/>
</dbReference>
<dbReference type="GO" id="GO:0005737">
    <property type="term" value="C:cytoplasm"/>
    <property type="evidence" value="ECO:0007669"/>
    <property type="project" value="TreeGrafter"/>
</dbReference>
<comment type="function">
    <text evidence="5">The purine nucleoside phosphorylases catalyze the phosphorolytic breakdown of the N-glycosidic bond in the beta-(deoxy)ribonucleoside molecules, with the formation of the corresponding free purine bases and pentose-1-phosphate.</text>
</comment>
<dbReference type="Gene3D" id="3.40.50.1580">
    <property type="entry name" value="Nucleoside phosphorylase domain"/>
    <property type="match status" value="1"/>
</dbReference>
<evidence type="ECO:0000256" key="5">
    <source>
        <dbReference type="PIRNR" id="PIRNR000477"/>
    </source>
</evidence>
<evidence type="ECO:0000259" key="6">
    <source>
        <dbReference type="Pfam" id="PF01048"/>
    </source>
</evidence>
<evidence type="ECO:0000313" key="8">
    <source>
        <dbReference type="Proteomes" id="UP000662783"/>
    </source>
</evidence>
<keyword evidence="4 5" id="KW-0808">Transferase</keyword>
<dbReference type="NCBIfam" id="TIGR01700">
    <property type="entry name" value="PNPH"/>
    <property type="match status" value="1"/>
</dbReference>
<dbReference type="AlphaFoldDB" id="A0A974WGW2"/>
<dbReference type="SUPFAM" id="SSF53167">
    <property type="entry name" value="Purine and uridine phosphorylases"/>
    <property type="match status" value="1"/>
</dbReference>
<dbReference type="PIRSF" id="PIRSF000477">
    <property type="entry name" value="PurNPase"/>
    <property type="match status" value="1"/>
</dbReference>
<evidence type="ECO:0000256" key="2">
    <source>
        <dbReference type="ARBA" id="ARBA00006751"/>
    </source>
</evidence>
<dbReference type="InterPro" id="IPR000845">
    <property type="entry name" value="Nucleoside_phosphorylase_d"/>
</dbReference>
<comment type="pathway">
    <text evidence="1 5">Purine metabolism; purine nucleoside salvage.</text>
</comment>
<evidence type="ECO:0000256" key="4">
    <source>
        <dbReference type="ARBA" id="ARBA00022679"/>
    </source>
</evidence>
<dbReference type="InterPro" id="IPR011268">
    <property type="entry name" value="Purine_phosphorylase"/>
</dbReference>
<feature type="domain" description="Nucleoside phosphorylase" evidence="6">
    <location>
        <begin position="22"/>
        <end position="269"/>
    </location>
</feature>
<evidence type="ECO:0000256" key="1">
    <source>
        <dbReference type="ARBA" id="ARBA00005058"/>
    </source>
</evidence>
<dbReference type="RefSeq" id="WP_205722839.1">
    <property type="nucleotide sequence ID" value="NZ_CP070608.1"/>
</dbReference>
<proteinExistence type="inferred from homology"/>
<dbReference type="GO" id="GO:0004731">
    <property type="term" value="F:purine-nucleoside phosphorylase activity"/>
    <property type="evidence" value="ECO:0007669"/>
    <property type="project" value="UniProtKB-EC"/>
</dbReference>
<dbReference type="NCBIfam" id="TIGR01697">
    <property type="entry name" value="PNPH-PUNA-XAPA"/>
    <property type="match status" value="1"/>
</dbReference>
<comment type="similarity">
    <text evidence="2 5">Belongs to the PNP/MTAP phosphorylase family.</text>
</comment>
<keyword evidence="3 5" id="KW-0328">Glycosyltransferase</keyword>
<organism evidence="7 8">
    <name type="scientific">Fulvivirga lutea</name>
    <dbReference type="NCBI Taxonomy" id="2810512"/>
    <lineage>
        <taxon>Bacteria</taxon>
        <taxon>Pseudomonadati</taxon>
        <taxon>Bacteroidota</taxon>
        <taxon>Cytophagia</taxon>
        <taxon>Cytophagales</taxon>
        <taxon>Fulvivirgaceae</taxon>
        <taxon>Fulvivirga</taxon>
    </lineage>
</organism>
<evidence type="ECO:0000313" key="7">
    <source>
        <dbReference type="EMBL" id="QSE98324.1"/>
    </source>
</evidence>
<reference evidence="7" key="1">
    <citation type="submission" date="2021-02" db="EMBL/GenBank/DDBJ databases">
        <title>Fulvivirga sp. S481 isolated from sea water.</title>
        <authorList>
            <person name="Bae S.S."/>
            <person name="Baek K."/>
        </authorList>
    </citation>
    <scope>NUCLEOTIDE SEQUENCE</scope>
    <source>
        <strain evidence="7">S481</strain>
    </source>
</reference>
<gene>
    <name evidence="7" type="ORF">JR347_04395</name>
</gene>
<dbReference type="EMBL" id="CP070608">
    <property type="protein sequence ID" value="QSE98324.1"/>
    <property type="molecule type" value="Genomic_DNA"/>
</dbReference>
<dbReference type="GO" id="GO:0009116">
    <property type="term" value="P:nucleoside metabolic process"/>
    <property type="evidence" value="ECO:0007669"/>
    <property type="project" value="InterPro"/>
</dbReference>
<evidence type="ECO:0000256" key="3">
    <source>
        <dbReference type="ARBA" id="ARBA00022676"/>
    </source>
</evidence>
<dbReference type="Proteomes" id="UP000662783">
    <property type="component" value="Chromosome"/>
</dbReference>
<dbReference type="CDD" id="cd09009">
    <property type="entry name" value="PNP-EcPNPII_like"/>
    <property type="match status" value="1"/>
</dbReference>
<protein>
    <recommendedName>
        <fullName evidence="5">Purine nucleoside phosphorylase</fullName>
        <ecNumber evidence="5">2.4.2.1</ecNumber>
    </recommendedName>
    <alternativeName>
        <fullName evidence="5">Inosine-guanosine phosphorylase</fullName>
    </alternativeName>
</protein>
<dbReference type="PANTHER" id="PTHR11904">
    <property type="entry name" value="METHYLTHIOADENOSINE/PURINE NUCLEOSIDE PHOSPHORYLASE"/>
    <property type="match status" value="1"/>
</dbReference>
<dbReference type="KEGG" id="fuv:JR347_04395"/>
<dbReference type="InterPro" id="IPR011270">
    <property type="entry name" value="Pur_Nuc_Pase_Ino/Guo-sp"/>
</dbReference>